<accession>A0AAV8A3K6</accession>
<gene>
    <name evidence="2" type="ORF">M0812_00052</name>
</gene>
<protein>
    <submittedName>
        <fullName evidence="2">Uncharacterized protein</fullName>
    </submittedName>
</protein>
<feature type="compositionally biased region" description="Basic and acidic residues" evidence="1">
    <location>
        <begin position="140"/>
        <end position="151"/>
    </location>
</feature>
<feature type="compositionally biased region" description="Basic residues" evidence="1">
    <location>
        <begin position="242"/>
        <end position="262"/>
    </location>
</feature>
<evidence type="ECO:0000256" key="1">
    <source>
        <dbReference type="SAM" id="MobiDB-lite"/>
    </source>
</evidence>
<name>A0AAV8A3K6_9EUKA</name>
<reference evidence="2" key="1">
    <citation type="submission" date="2022-08" db="EMBL/GenBank/DDBJ databases">
        <title>Novel sulphate-reducing endosymbionts in the free-living metamonad Anaeramoeba.</title>
        <authorList>
            <person name="Jerlstrom-Hultqvist J."/>
            <person name="Cepicka I."/>
            <person name="Gallot-Lavallee L."/>
            <person name="Salas-Leiva D."/>
            <person name="Curtis B.A."/>
            <person name="Zahonova K."/>
            <person name="Pipaliya S."/>
            <person name="Dacks J."/>
            <person name="Roger A.J."/>
        </authorList>
    </citation>
    <scope>NUCLEOTIDE SEQUENCE</scope>
    <source>
        <strain evidence="2">Busselton2</strain>
    </source>
</reference>
<feature type="compositionally biased region" description="Basic residues" evidence="1">
    <location>
        <begin position="204"/>
        <end position="219"/>
    </location>
</feature>
<proteinExistence type="predicted"/>
<feature type="region of interest" description="Disordered" evidence="1">
    <location>
        <begin position="437"/>
        <end position="471"/>
    </location>
</feature>
<organism evidence="2 3">
    <name type="scientific">Anaeramoeba flamelloides</name>
    <dbReference type="NCBI Taxonomy" id="1746091"/>
    <lineage>
        <taxon>Eukaryota</taxon>
        <taxon>Metamonada</taxon>
        <taxon>Anaeramoebidae</taxon>
        <taxon>Anaeramoeba</taxon>
    </lineage>
</organism>
<dbReference type="EMBL" id="JANTQA010000015">
    <property type="protein sequence ID" value="KAJ3447581.1"/>
    <property type="molecule type" value="Genomic_DNA"/>
</dbReference>
<feature type="region of interest" description="Disordered" evidence="1">
    <location>
        <begin position="1"/>
        <end position="47"/>
    </location>
</feature>
<evidence type="ECO:0000313" key="2">
    <source>
        <dbReference type="EMBL" id="KAJ3447581.1"/>
    </source>
</evidence>
<evidence type="ECO:0000313" key="3">
    <source>
        <dbReference type="Proteomes" id="UP001146793"/>
    </source>
</evidence>
<feature type="compositionally biased region" description="Polar residues" evidence="1">
    <location>
        <begin position="28"/>
        <end position="40"/>
    </location>
</feature>
<feature type="region of interest" description="Disordered" evidence="1">
    <location>
        <begin position="242"/>
        <end position="265"/>
    </location>
</feature>
<feature type="compositionally biased region" description="Acidic residues" evidence="1">
    <location>
        <begin position="445"/>
        <end position="467"/>
    </location>
</feature>
<feature type="region of interest" description="Disordered" evidence="1">
    <location>
        <begin position="135"/>
        <end position="222"/>
    </location>
</feature>
<dbReference type="Proteomes" id="UP001146793">
    <property type="component" value="Unassembled WGS sequence"/>
</dbReference>
<comment type="caution">
    <text evidence="2">The sequence shown here is derived from an EMBL/GenBank/DDBJ whole genome shotgun (WGS) entry which is preliminary data.</text>
</comment>
<dbReference type="AlphaFoldDB" id="A0AAV8A3K6"/>
<sequence length="701" mass="81384">MTSTQTNEIKRNSPKPTQLTKSLKDSIPPTTQTKAQNNSSDNRKNMQLKHASSLDSLTSLRMSRKNTSHTNISLFDTEKLRRALLGQIPQQGIYISQSRKQQSLPKWLPPNFFNSYSSNKSQNSNQNLFSQIVLNDPNENETKKQNKEKTNKINIFPEKPTAKTGNKKETNFLHPINQEKTNSCEEKNMNTEGLSNSNNTKSTTRNKKKNKKKNQKPKPRTLIIKTKAKTRKKAIMATKVIKKNKKTNQKQRQTNRPRRLIRSKSIEPKLHSTLSFLRKRRMELNDNLNKLPDKQPTALQSLKINSSIVENGKDLFKLLTGQLWVISGGASQKILTPFTNQFAMKIGQILGASEKESTNVKSQLKYLLSNSRRTLTEFVLEILVSVLSLIHTDPTPSITIKFWELLNEIVNLDYKEGENANMNVGVNVNINLNEKGGNDFKMQVEDNENDNDDEDGDEELEEEELEEGERKERGLFKQENLYNNNNNNNQKKIFKNKINEKKSFIQEENSNTQTIKKRLEEIYQDIFTERVLMFWFEKRFIDRLDSFILPEQKQAFFKQHLFFLGKSKFILSCLLLAKELIRKGGVTKSYSMLINLEYNNLPLNLYVNNRGKKVNLIKELISKYGANNGNYWEIISKDYVKQMKFNPNNIFEVFPFKNIITNPKISNLSQTMHLKQPIKKKQFPNKRDEPNLKIGLEWLKK</sequence>